<sequence>MTAHESYGFIGTWEIVESHLEGTTEKLGLEGIKFRLDEMGDIIWYNDLINTNGGARDGPLGSPRLSSLNGASFCPINDSAAVLFSCETFEVVELSSNGPGLIFGAYTGHSIEFRTNHYNPGEQMSLRCDCWCELHCQRVKEDQSVGQEEPFTLISVLDDGNFCDVTLKSCDNAIYNVHSPILRLNGFDCSSMTAASTYQHLASRFECAEAQAQQQQQVAAAGTTTTAAHPPLMKVSSVPCARAVRASSTTTGPSYGRGSPAMMCSVSASATPSLHPAAPLLNPNFLLPPASLDSYSLSPKLVAAHISNSFNCLMPTDGAAGSIFLDVPKRATHSHHHHHHHHHHHQTASSCSDSNLHLDRNVFFFPDAVPAGTCRVKFKPPSSPFRARSPSPFPVATLDTPPSSPLTPLSVLNNIPAKMLATILHWLYCECLPEQLDEDTCIQLINMCESTTPLSRMSEPCKNYLRNIQLKKFVIDIINDLHDSLNNMIQMVNPSTISHSPCVLCQVFKEGVKECLTAFVKLLQFCNIFTKDATTFTRQQRHEIIKYVRTRMPIYLSQVHQLLQNVHLVLGSLSPDDRNDLVSYLVPEITAALEVLTAAVSEIKRSLEAVCKDLKSSQQEQQQQQKLHESTVHAGRTQQQQQQPARSSTTGNSRAGERTHLNRSHHARSSSSSSGGGGGGGGGGGSSTSVPSRLGHSPSESDLKFFLYMYEVKKMRDIYGRVTNALEVLLHKKGTFNEMNLLHQHQTVRRNLEQLALEVPAAIGQLEELCDTIDEKIGWKEFKFCFKFLTSQVNGIVSKLLEHKAALNDAMFYISTLVQKEQFTCALVELGLLDKRSVEPALLHECAARRSAVRSSGQRQLEYATVKMNLVQTLCESPTASHSSLSKNALKLLHSGQLADMEFEVIVPHPEQPGSEGSGIVALGPPSCCADLSPDEALLLNGGGSKGASIEAPGSSGSSSSNSSSNSTTTTSSKGGRGTQSHCFKAHRVIVAARCEWFKKALLSGMQEDINRWVFATCDSTTAALIVSNPVSFRSKIIIYDTSPVIFRRLLLYLYGAPVDRSVGVDQLCELMLLADRYSVDNLKAICEQTLVSSIDGDSVICLYGISDRFNATALKARCLSYLSQHTELTQLDIFQELPVYLQNEVQELIRWCGRAPEPWCDRERSRSDRGSRHSLKSPSKAAKSSRSRKTSPSFM</sequence>
<dbReference type="InterPro" id="IPR011333">
    <property type="entry name" value="SKP1/BTB/POZ_sf"/>
</dbReference>
<feature type="region of interest" description="Disordered" evidence="1">
    <location>
        <begin position="1160"/>
        <end position="1196"/>
    </location>
</feature>
<reference evidence="2" key="1">
    <citation type="submission" date="2022-08" db="UniProtKB">
        <authorList>
            <consortium name="EnsemblMetazoa"/>
        </authorList>
    </citation>
    <scope>IDENTIFICATION</scope>
    <source>
        <strain evidence="2">Dongola</strain>
    </source>
</reference>
<dbReference type="InterPro" id="IPR000210">
    <property type="entry name" value="BTB/POZ_dom"/>
</dbReference>
<dbReference type="SUPFAM" id="SSF54695">
    <property type="entry name" value="POZ domain"/>
    <property type="match status" value="1"/>
</dbReference>
<accession>A0A182IAF3</accession>
<evidence type="ECO:0000313" key="2">
    <source>
        <dbReference type="EnsemblMetazoa" id="AARA010565-PA"/>
    </source>
</evidence>
<feature type="compositionally biased region" description="Gly residues" evidence="1">
    <location>
        <begin position="674"/>
        <end position="686"/>
    </location>
</feature>
<proteinExistence type="predicted"/>
<dbReference type="AlphaFoldDB" id="A0A182IAF3"/>
<feature type="compositionally biased region" description="Basic and acidic residues" evidence="1">
    <location>
        <begin position="1160"/>
        <end position="1172"/>
    </location>
</feature>
<dbReference type="VEuPathDB" id="VectorBase:AARA21_015330"/>
<keyword evidence="3" id="KW-1185">Reference proteome</keyword>
<dbReference type="EnsemblMetazoa" id="AARA010565-RA">
    <property type="protein sequence ID" value="AARA010565-PA"/>
    <property type="gene ID" value="AARA010565"/>
</dbReference>
<feature type="compositionally biased region" description="Low complexity" evidence="1">
    <location>
        <begin position="954"/>
        <end position="974"/>
    </location>
</feature>
<dbReference type="VEuPathDB" id="VectorBase:AARA010565"/>
<feature type="region of interest" description="Disordered" evidence="1">
    <location>
        <begin position="621"/>
        <end position="697"/>
    </location>
</feature>
<dbReference type="Pfam" id="PF00651">
    <property type="entry name" value="BTB"/>
    <property type="match status" value="1"/>
</dbReference>
<dbReference type="Proteomes" id="UP000075840">
    <property type="component" value="Unassembled WGS sequence"/>
</dbReference>
<name>A0A182IAF3_ANOAR</name>
<dbReference type="Gene3D" id="3.30.710.10">
    <property type="entry name" value="Potassium Channel Kv1.1, Chain A"/>
    <property type="match status" value="1"/>
</dbReference>
<dbReference type="EMBL" id="APCN01001221">
    <property type="status" value="NOT_ANNOTATED_CDS"/>
    <property type="molecule type" value="Genomic_DNA"/>
</dbReference>
<feature type="region of interest" description="Disordered" evidence="1">
    <location>
        <begin position="948"/>
        <end position="980"/>
    </location>
</feature>
<evidence type="ECO:0000313" key="3">
    <source>
        <dbReference type="Proteomes" id="UP000075840"/>
    </source>
</evidence>
<dbReference type="PROSITE" id="PS50097">
    <property type="entry name" value="BTB"/>
    <property type="match status" value="1"/>
</dbReference>
<protein>
    <submittedName>
        <fullName evidence="2">Uncharacterized protein</fullName>
    </submittedName>
</protein>
<feature type="region of interest" description="Disordered" evidence="1">
    <location>
        <begin position="331"/>
        <end position="351"/>
    </location>
</feature>
<feature type="compositionally biased region" description="Basic residues" evidence="1">
    <location>
        <begin position="331"/>
        <end position="346"/>
    </location>
</feature>
<evidence type="ECO:0000256" key="1">
    <source>
        <dbReference type="SAM" id="MobiDB-lite"/>
    </source>
</evidence>
<dbReference type="SMART" id="SM00225">
    <property type="entry name" value="BTB"/>
    <property type="match status" value="1"/>
</dbReference>
<organism evidence="2 3">
    <name type="scientific">Anopheles arabiensis</name>
    <name type="common">Mosquito</name>
    <dbReference type="NCBI Taxonomy" id="7173"/>
    <lineage>
        <taxon>Eukaryota</taxon>
        <taxon>Metazoa</taxon>
        <taxon>Ecdysozoa</taxon>
        <taxon>Arthropoda</taxon>
        <taxon>Hexapoda</taxon>
        <taxon>Insecta</taxon>
        <taxon>Pterygota</taxon>
        <taxon>Neoptera</taxon>
        <taxon>Endopterygota</taxon>
        <taxon>Diptera</taxon>
        <taxon>Nematocera</taxon>
        <taxon>Culicoidea</taxon>
        <taxon>Culicidae</taxon>
        <taxon>Anophelinae</taxon>
        <taxon>Anopheles</taxon>
    </lineage>
</organism>
<dbReference type="EMBL" id="APCN01001222">
    <property type="status" value="NOT_ANNOTATED_CDS"/>
    <property type="molecule type" value="Genomic_DNA"/>
</dbReference>
<dbReference type="PANTHER" id="PTHR24413">
    <property type="entry name" value="SPECKLE-TYPE POZ PROTEIN"/>
    <property type="match status" value="1"/>
</dbReference>
<dbReference type="CDD" id="cd18186">
    <property type="entry name" value="BTB_POZ_ZBTB_KLHL-like"/>
    <property type="match status" value="1"/>
</dbReference>
<feature type="compositionally biased region" description="Polar residues" evidence="1">
    <location>
        <begin position="644"/>
        <end position="653"/>
    </location>
</feature>